<keyword evidence="2" id="KW-1185">Reference proteome</keyword>
<sequence length="119" mass="14353">MSSHYGHYELEQRPWMDWYNHSNDVVDYSGGDGTRLAFEQAKAGVEMMEYDPYYRYGDFICGTPMVEEAMRVEEEMKASGTWAEPPRKQSLDWDCRSWSQCWRAWPWKWNYIDLDREDI</sequence>
<dbReference type="AlphaFoldDB" id="A0A0C3HT87"/>
<dbReference type="HOGENOM" id="CLU_2062160_0_0_1"/>
<evidence type="ECO:0000313" key="2">
    <source>
        <dbReference type="Proteomes" id="UP000054321"/>
    </source>
</evidence>
<reference evidence="1 2" key="1">
    <citation type="submission" date="2014-04" db="EMBL/GenBank/DDBJ databases">
        <authorList>
            <consortium name="DOE Joint Genome Institute"/>
            <person name="Kuo A."/>
            <person name="Martino E."/>
            <person name="Perotto S."/>
            <person name="Kohler A."/>
            <person name="Nagy L.G."/>
            <person name="Floudas D."/>
            <person name="Copeland A."/>
            <person name="Barry K.W."/>
            <person name="Cichocki N."/>
            <person name="Veneault-Fourrey C."/>
            <person name="LaButti K."/>
            <person name="Lindquist E.A."/>
            <person name="Lipzen A."/>
            <person name="Lundell T."/>
            <person name="Morin E."/>
            <person name="Murat C."/>
            <person name="Sun H."/>
            <person name="Tunlid A."/>
            <person name="Henrissat B."/>
            <person name="Grigoriev I.V."/>
            <person name="Hibbett D.S."/>
            <person name="Martin F."/>
            <person name="Nordberg H.P."/>
            <person name="Cantor M.N."/>
            <person name="Hua S.X."/>
        </authorList>
    </citation>
    <scope>NUCLEOTIDE SEQUENCE [LARGE SCALE GENOMIC DNA]</scope>
    <source>
        <strain evidence="1 2">Zn</strain>
    </source>
</reference>
<dbReference type="Proteomes" id="UP000054321">
    <property type="component" value="Unassembled WGS sequence"/>
</dbReference>
<dbReference type="InParanoid" id="A0A0C3HT87"/>
<dbReference type="EMBL" id="KN832871">
    <property type="protein sequence ID" value="KIN06205.1"/>
    <property type="molecule type" value="Genomic_DNA"/>
</dbReference>
<evidence type="ECO:0000313" key="1">
    <source>
        <dbReference type="EMBL" id="KIN06205.1"/>
    </source>
</evidence>
<name>A0A0C3HT87_OIDMZ</name>
<protein>
    <submittedName>
        <fullName evidence="1">Uncharacterized protein</fullName>
    </submittedName>
</protein>
<dbReference type="OrthoDB" id="3531276at2759"/>
<proteinExistence type="predicted"/>
<gene>
    <name evidence="1" type="ORF">OIDMADRAFT_17211</name>
</gene>
<accession>A0A0C3HT87</accession>
<reference evidence="2" key="2">
    <citation type="submission" date="2015-01" db="EMBL/GenBank/DDBJ databases">
        <title>Evolutionary Origins and Diversification of the Mycorrhizal Mutualists.</title>
        <authorList>
            <consortium name="DOE Joint Genome Institute"/>
            <consortium name="Mycorrhizal Genomics Consortium"/>
            <person name="Kohler A."/>
            <person name="Kuo A."/>
            <person name="Nagy L.G."/>
            <person name="Floudas D."/>
            <person name="Copeland A."/>
            <person name="Barry K.W."/>
            <person name="Cichocki N."/>
            <person name="Veneault-Fourrey C."/>
            <person name="LaButti K."/>
            <person name="Lindquist E.A."/>
            <person name="Lipzen A."/>
            <person name="Lundell T."/>
            <person name="Morin E."/>
            <person name="Murat C."/>
            <person name="Riley R."/>
            <person name="Ohm R."/>
            <person name="Sun H."/>
            <person name="Tunlid A."/>
            <person name="Henrissat B."/>
            <person name="Grigoriev I.V."/>
            <person name="Hibbett D.S."/>
            <person name="Martin F."/>
        </authorList>
    </citation>
    <scope>NUCLEOTIDE SEQUENCE [LARGE SCALE GENOMIC DNA]</scope>
    <source>
        <strain evidence="2">Zn</strain>
    </source>
</reference>
<organism evidence="1 2">
    <name type="scientific">Oidiodendron maius (strain Zn)</name>
    <dbReference type="NCBI Taxonomy" id="913774"/>
    <lineage>
        <taxon>Eukaryota</taxon>
        <taxon>Fungi</taxon>
        <taxon>Dikarya</taxon>
        <taxon>Ascomycota</taxon>
        <taxon>Pezizomycotina</taxon>
        <taxon>Leotiomycetes</taxon>
        <taxon>Leotiomycetes incertae sedis</taxon>
        <taxon>Myxotrichaceae</taxon>
        <taxon>Oidiodendron</taxon>
    </lineage>
</organism>